<proteinExistence type="predicted"/>
<dbReference type="eggNOG" id="ENOG502T3MT">
    <property type="taxonomic scope" value="Eukaryota"/>
</dbReference>
<dbReference type="OMA" id="HNTRREY"/>
<dbReference type="Gene3D" id="3.40.33.10">
    <property type="entry name" value="CAP"/>
    <property type="match status" value="1"/>
</dbReference>
<dbReference type="InterPro" id="IPR014044">
    <property type="entry name" value="CAP_dom"/>
</dbReference>
<dbReference type="PANTHER" id="PTHR10334">
    <property type="entry name" value="CYSTEINE-RICH SECRETORY PROTEIN-RELATED"/>
    <property type="match status" value="1"/>
</dbReference>
<dbReference type="EMBL" id="AGNL01006857">
    <property type="protein sequence ID" value="EJK71735.1"/>
    <property type="molecule type" value="Genomic_DNA"/>
</dbReference>
<name>K0T1V5_THAOC</name>
<reference evidence="3 4" key="1">
    <citation type="journal article" date="2012" name="Genome Biol.">
        <title>Genome and low-iron response of an oceanic diatom adapted to chronic iron limitation.</title>
        <authorList>
            <person name="Lommer M."/>
            <person name="Specht M."/>
            <person name="Roy A.S."/>
            <person name="Kraemer L."/>
            <person name="Andreson R."/>
            <person name="Gutowska M.A."/>
            <person name="Wolf J."/>
            <person name="Bergner S.V."/>
            <person name="Schilhabel M.B."/>
            <person name="Klostermeier U.C."/>
            <person name="Beiko R.G."/>
            <person name="Rosenstiel P."/>
            <person name="Hippler M."/>
            <person name="Laroche J."/>
        </authorList>
    </citation>
    <scope>NUCLEOTIDE SEQUENCE [LARGE SCALE GENOMIC DNA]</scope>
    <source>
        <strain evidence="3 4">CCMP1005</strain>
    </source>
</reference>
<comment type="caution">
    <text evidence="3">The sequence shown here is derived from an EMBL/GenBank/DDBJ whole genome shotgun (WGS) entry which is preliminary data.</text>
</comment>
<evidence type="ECO:0000313" key="3">
    <source>
        <dbReference type="EMBL" id="EJK71735.1"/>
    </source>
</evidence>
<dbReference type="SUPFAM" id="SSF55797">
    <property type="entry name" value="PR-1-like"/>
    <property type="match status" value="1"/>
</dbReference>
<dbReference type="InterPro" id="IPR001283">
    <property type="entry name" value="CRISP-related"/>
</dbReference>
<dbReference type="OrthoDB" id="337038at2759"/>
<feature type="compositionally biased region" description="Low complexity" evidence="1">
    <location>
        <begin position="8"/>
        <end position="21"/>
    </location>
</feature>
<keyword evidence="4" id="KW-1185">Reference proteome</keyword>
<sequence length="377" mass="41469">RRVRSPGTSSTSWAARTAAAADPRRPGGGLESPGRPRVPPVEAQAEGVGRVSWEGTAEGDGRGVHGRLRGRHVVGAPEGGAGDGANGTAAAAFDDAFGQTAGSWNGTAAVLGPLVARSERSFEPRETDSREICLDDSALYELRVYDDFGDGMCCKYRRGHYKLYTQLDDGSLMTVLHGGLFPSTQIVHLINTTRPAMDERDGRWLETHNSRRRRWHGHYNTTYVPLQWSESLKAEAKVWADTLLDSCETGMHHDPRRVYGENAAANSGGGSWGTRRDPDKILSRFVEYEVDDPWPHNSHLTQVLWRATRYVGCAESHKTMNDSGTRNCHTQVCRYAVTGNCNMNAHLQDDGAMDWVTPMLQEANFCGPLCPRDGCRV</sequence>
<protein>
    <recommendedName>
        <fullName evidence="2">SCP domain-containing protein</fullName>
    </recommendedName>
</protein>
<dbReference type="InterPro" id="IPR035940">
    <property type="entry name" value="CAP_sf"/>
</dbReference>
<evidence type="ECO:0000259" key="2">
    <source>
        <dbReference type="SMART" id="SM00198"/>
    </source>
</evidence>
<feature type="non-terminal residue" evidence="3">
    <location>
        <position position="1"/>
    </location>
</feature>
<gene>
    <name evidence="3" type="ORF">THAOC_06798</name>
</gene>
<organism evidence="3 4">
    <name type="scientific">Thalassiosira oceanica</name>
    <name type="common">Marine diatom</name>
    <dbReference type="NCBI Taxonomy" id="159749"/>
    <lineage>
        <taxon>Eukaryota</taxon>
        <taxon>Sar</taxon>
        <taxon>Stramenopiles</taxon>
        <taxon>Ochrophyta</taxon>
        <taxon>Bacillariophyta</taxon>
        <taxon>Coscinodiscophyceae</taxon>
        <taxon>Thalassiosirophycidae</taxon>
        <taxon>Thalassiosirales</taxon>
        <taxon>Thalassiosiraceae</taxon>
        <taxon>Thalassiosira</taxon>
    </lineage>
</organism>
<evidence type="ECO:0000313" key="4">
    <source>
        <dbReference type="Proteomes" id="UP000266841"/>
    </source>
</evidence>
<feature type="region of interest" description="Disordered" evidence="1">
    <location>
        <begin position="1"/>
        <end position="67"/>
    </location>
</feature>
<evidence type="ECO:0000256" key="1">
    <source>
        <dbReference type="SAM" id="MobiDB-lite"/>
    </source>
</evidence>
<feature type="domain" description="SCP" evidence="2">
    <location>
        <begin position="199"/>
        <end position="343"/>
    </location>
</feature>
<dbReference type="Proteomes" id="UP000266841">
    <property type="component" value="Unassembled WGS sequence"/>
</dbReference>
<accession>K0T1V5</accession>
<dbReference type="SMART" id="SM00198">
    <property type="entry name" value="SCP"/>
    <property type="match status" value="1"/>
</dbReference>
<dbReference type="AlphaFoldDB" id="K0T1V5"/>
<dbReference type="Pfam" id="PF00188">
    <property type="entry name" value="CAP"/>
    <property type="match status" value="1"/>
</dbReference>